<evidence type="ECO:0000256" key="4">
    <source>
        <dbReference type="ARBA" id="ARBA00022840"/>
    </source>
</evidence>
<dbReference type="OrthoDB" id="9795390at2"/>
<dbReference type="Pfam" id="PF03109">
    <property type="entry name" value="ABC1"/>
    <property type="match status" value="1"/>
</dbReference>
<reference evidence="6 7" key="1">
    <citation type="submission" date="2017-07" db="EMBL/GenBank/DDBJ databases">
        <title>The new phylogeny of genus Mycobacterium.</title>
        <authorList>
            <person name="Tortoli E."/>
            <person name="Trovato A."/>
            <person name="Cirillo D.M."/>
        </authorList>
    </citation>
    <scope>NUCLEOTIDE SEQUENCE [LARGE SCALE GENOMIC DNA]</scope>
    <source>
        <strain evidence="6 7">ATCC 33027</strain>
    </source>
</reference>
<keyword evidence="2" id="KW-0808">Transferase</keyword>
<evidence type="ECO:0000256" key="2">
    <source>
        <dbReference type="ARBA" id="ARBA00022679"/>
    </source>
</evidence>
<organism evidence="6 7">
    <name type="scientific">Mycolicibacterium sphagni</name>
    <dbReference type="NCBI Taxonomy" id="1786"/>
    <lineage>
        <taxon>Bacteria</taxon>
        <taxon>Bacillati</taxon>
        <taxon>Actinomycetota</taxon>
        <taxon>Actinomycetes</taxon>
        <taxon>Mycobacteriales</taxon>
        <taxon>Mycobacteriaceae</taxon>
        <taxon>Mycolicibacterium</taxon>
    </lineage>
</organism>
<keyword evidence="4" id="KW-0067">ATP-binding</keyword>
<name>A0A255DYL8_9MYCO</name>
<dbReference type="AlphaFoldDB" id="A0A255DYL8"/>
<dbReference type="EMBL" id="NOZR01000002">
    <property type="protein sequence ID" value="OYN82375.1"/>
    <property type="molecule type" value="Genomic_DNA"/>
</dbReference>
<protein>
    <recommendedName>
        <fullName evidence="5">ABC1 atypical kinase-like domain-containing protein</fullName>
    </recommendedName>
</protein>
<accession>A0A255DYL8</accession>
<evidence type="ECO:0000256" key="1">
    <source>
        <dbReference type="ARBA" id="ARBA00009670"/>
    </source>
</evidence>
<feature type="domain" description="ABC1 atypical kinase-like" evidence="5">
    <location>
        <begin position="100"/>
        <end position="334"/>
    </location>
</feature>
<gene>
    <name evidence="6" type="ORF">CG716_03735</name>
</gene>
<dbReference type="GO" id="GO:0016740">
    <property type="term" value="F:transferase activity"/>
    <property type="evidence" value="ECO:0007669"/>
    <property type="project" value="UniProtKB-KW"/>
</dbReference>
<dbReference type="InterPro" id="IPR011009">
    <property type="entry name" value="Kinase-like_dom_sf"/>
</dbReference>
<comment type="caution">
    <text evidence="6">The sequence shown here is derived from an EMBL/GenBank/DDBJ whole genome shotgun (WGS) entry which is preliminary data.</text>
</comment>
<evidence type="ECO:0000259" key="5">
    <source>
        <dbReference type="Pfam" id="PF03109"/>
    </source>
</evidence>
<sequence>MSEGEPSRNRATRGASLGRVAVSHASRTVVRRVREPFLGEEDKARIRDEQVLKMADDLVVTLGSMKGAAMKLGQALALLNLGLSSATARDEFSAKLAPLFRKAPPVDNTQMFRVLDADLGANRAKIHELEPIPIAAASLGQVYRGTLADGRVVAVKIQYPSAKPAVRADLKNLALLVRLRARSLPDVGLLDLVDEITDQITLELDYQRELANHRAVYEAHRGHPIFRIPEPIVELCGPRVLVTEYLAGTELDRADSLTQQQRDWLGEAIYRFYCGNLHTTGKFCADPHPGNILLLDDGQVGFVDFGLYVEMRSAEMDLERKAFAAVLGGDADTAYRLAVRGGFIVDQQAMPAEQVLTYLQTVASWHLTPGVNRITAKTVHKSLSQAILPGSEFRRGIYRQQVPRAHLFSRRTEMSVCGLLGTLEAQAPWRAISEEWILGAEPATAMGQANSAWRATLV</sequence>
<evidence type="ECO:0000256" key="3">
    <source>
        <dbReference type="ARBA" id="ARBA00022741"/>
    </source>
</evidence>
<dbReference type="InterPro" id="IPR004147">
    <property type="entry name" value="ABC1_dom"/>
</dbReference>
<dbReference type="Proteomes" id="UP000216063">
    <property type="component" value="Unassembled WGS sequence"/>
</dbReference>
<proteinExistence type="inferred from homology"/>
<dbReference type="CDD" id="cd13970">
    <property type="entry name" value="ABC1_ADCK3"/>
    <property type="match status" value="1"/>
</dbReference>
<keyword evidence="7" id="KW-1185">Reference proteome</keyword>
<dbReference type="InterPro" id="IPR034646">
    <property type="entry name" value="ADCK3_dom"/>
</dbReference>
<evidence type="ECO:0000313" key="7">
    <source>
        <dbReference type="Proteomes" id="UP000216063"/>
    </source>
</evidence>
<dbReference type="GO" id="GO:0005524">
    <property type="term" value="F:ATP binding"/>
    <property type="evidence" value="ECO:0007669"/>
    <property type="project" value="UniProtKB-KW"/>
</dbReference>
<evidence type="ECO:0000313" key="6">
    <source>
        <dbReference type="EMBL" id="OYN82375.1"/>
    </source>
</evidence>
<dbReference type="PANTHER" id="PTHR43851:SF3">
    <property type="entry name" value="COENZYME Q8"/>
    <property type="match status" value="1"/>
</dbReference>
<dbReference type="PANTHER" id="PTHR43851">
    <property type="match status" value="1"/>
</dbReference>
<dbReference type="InterPro" id="IPR051409">
    <property type="entry name" value="Atypical_kinase_ADCK"/>
</dbReference>
<dbReference type="RefSeq" id="WP_094476536.1">
    <property type="nucleotide sequence ID" value="NZ_JACKSC010000342.1"/>
</dbReference>
<dbReference type="SUPFAM" id="SSF56112">
    <property type="entry name" value="Protein kinase-like (PK-like)"/>
    <property type="match status" value="1"/>
</dbReference>
<comment type="similarity">
    <text evidence="1">Belongs to the protein kinase superfamily. ADCK protein kinase family.</text>
</comment>
<keyword evidence="3" id="KW-0547">Nucleotide-binding</keyword>